<proteinExistence type="predicted"/>
<feature type="chain" id="PRO_5012395382" description="Ser-Thr-rich glycosyl-phosphatidyl-inositol-anchored membrane family-domain-containing protein" evidence="3">
    <location>
        <begin position="25"/>
        <end position="225"/>
    </location>
</feature>
<evidence type="ECO:0000313" key="4">
    <source>
        <dbReference type="EMBL" id="ORZ13782.1"/>
    </source>
</evidence>
<dbReference type="GeneID" id="33572026"/>
<evidence type="ECO:0000256" key="3">
    <source>
        <dbReference type="SAM" id="SignalP"/>
    </source>
</evidence>
<dbReference type="RefSeq" id="XP_021880566.1">
    <property type="nucleotide sequence ID" value="XM_022030183.1"/>
</dbReference>
<evidence type="ECO:0000313" key="5">
    <source>
        <dbReference type="Proteomes" id="UP000193648"/>
    </source>
</evidence>
<reference evidence="4 5" key="1">
    <citation type="submission" date="2016-07" db="EMBL/GenBank/DDBJ databases">
        <title>Pervasive Adenine N6-methylation of Active Genes in Fungi.</title>
        <authorList>
            <consortium name="DOE Joint Genome Institute"/>
            <person name="Mondo S.J."/>
            <person name="Dannebaum R.O."/>
            <person name="Kuo R.C."/>
            <person name="Labutti K."/>
            <person name="Haridas S."/>
            <person name="Kuo A."/>
            <person name="Salamov A."/>
            <person name="Ahrendt S.R."/>
            <person name="Lipzen A."/>
            <person name="Sullivan W."/>
            <person name="Andreopoulos W.B."/>
            <person name="Clum A."/>
            <person name="Lindquist E."/>
            <person name="Daum C."/>
            <person name="Ramamoorthy G.K."/>
            <person name="Gryganskyi A."/>
            <person name="Culley D."/>
            <person name="Magnuson J.K."/>
            <person name="James T.Y."/>
            <person name="O'Malley M.A."/>
            <person name="Stajich J.E."/>
            <person name="Spatafora J.W."/>
            <person name="Visel A."/>
            <person name="Grigoriev I.V."/>
        </authorList>
    </citation>
    <scope>NUCLEOTIDE SEQUENCE [LARGE SCALE GENOMIC DNA]</scope>
    <source>
        <strain evidence="4 5">NRRL 3116</strain>
    </source>
</reference>
<dbReference type="AlphaFoldDB" id="A0A1Y2GKQ0"/>
<evidence type="ECO:0000256" key="1">
    <source>
        <dbReference type="SAM" id="MobiDB-lite"/>
    </source>
</evidence>
<evidence type="ECO:0000256" key="2">
    <source>
        <dbReference type="SAM" id="Phobius"/>
    </source>
</evidence>
<keyword evidence="2" id="KW-0812">Transmembrane</keyword>
<gene>
    <name evidence="4" type="ORF">BCR41DRAFT_422701</name>
</gene>
<protein>
    <recommendedName>
        <fullName evidence="6">Ser-Thr-rich glycosyl-phosphatidyl-inositol-anchored membrane family-domain-containing protein</fullName>
    </recommendedName>
</protein>
<sequence length="225" mass="23887">MKTSLKTFLFASLACLQYLSGTDAQAASPTTPVATVSFLPGPSQTPIHTPGLNIPGFYTGIPILQNSVKYIVVRLDKGPISSVYLTATKKGESSKIIIKDYKDEIENGTGLEWEVDPKLYPAGDYLLNMTVTSNRVKAIPNPQASSSSAPPASRTTSMASSPSPSGTPDVELAVYNWQVEIEIVEHPGFVPSSAMLSNVPGGSIWYLYSMMTVAGTISLGAILAL</sequence>
<comment type="caution">
    <text evidence="4">The sequence shown here is derived from an EMBL/GenBank/DDBJ whole genome shotgun (WGS) entry which is preliminary data.</text>
</comment>
<name>A0A1Y2GKQ0_9FUNG</name>
<dbReference type="EMBL" id="MCFF01000022">
    <property type="protein sequence ID" value="ORZ13782.1"/>
    <property type="molecule type" value="Genomic_DNA"/>
</dbReference>
<evidence type="ECO:0008006" key="6">
    <source>
        <dbReference type="Google" id="ProtNLM"/>
    </source>
</evidence>
<keyword evidence="5" id="KW-1185">Reference proteome</keyword>
<feature type="signal peptide" evidence="3">
    <location>
        <begin position="1"/>
        <end position="24"/>
    </location>
</feature>
<feature type="transmembrane region" description="Helical" evidence="2">
    <location>
        <begin position="205"/>
        <end position="224"/>
    </location>
</feature>
<keyword evidence="3" id="KW-0732">Signal</keyword>
<feature type="region of interest" description="Disordered" evidence="1">
    <location>
        <begin position="139"/>
        <end position="167"/>
    </location>
</feature>
<organism evidence="4 5">
    <name type="scientific">Lobosporangium transversale</name>
    <dbReference type="NCBI Taxonomy" id="64571"/>
    <lineage>
        <taxon>Eukaryota</taxon>
        <taxon>Fungi</taxon>
        <taxon>Fungi incertae sedis</taxon>
        <taxon>Mucoromycota</taxon>
        <taxon>Mortierellomycotina</taxon>
        <taxon>Mortierellomycetes</taxon>
        <taxon>Mortierellales</taxon>
        <taxon>Mortierellaceae</taxon>
        <taxon>Lobosporangium</taxon>
    </lineage>
</organism>
<accession>A0A1Y2GKQ0</accession>
<dbReference type="InParanoid" id="A0A1Y2GKQ0"/>
<keyword evidence="2" id="KW-0472">Membrane</keyword>
<keyword evidence="2" id="KW-1133">Transmembrane helix</keyword>
<dbReference type="Proteomes" id="UP000193648">
    <property type="component" value="Unassembled WGS sequence"/>
</dbReference>
<dbReference type="OrthoDB" id="2440113at2759"/>